<comment type="caution">
    <text evidence="1">The sequence shown here is derived from an EMBL/GenBank/DDBJ whole genome shotgun (WGS) entry which is preliminary data.</text>
</comment>
<dbReference type="InterPro" id="IPR035298">
    <property type="entry name" value="PSMD13"/>
</dbReference>
<gene>
    <name evidence="1" type="ORF">PXEA_LOCUS12320</name>
</gene>
<dbReference type="GO" id="GO:0005634">
    <property type="term" value="C:nucleus"/>
    <property type="evidence" value="ECO:0007669"/>
    <property type="project" value="TreeGrafter"/>
</dbReference>
<dbReference type="EMBL" id="CAAALY010039160">
    <property type="protein sequence ID" value="VEL18880.1"/>
    <property type="molecule type" value="Genomic_DNA"/>
</dbReference>
<protein>
    <submittedName>
        <fullName evidence="1">Uncharacterized protein</fullName>
    </submittedName>
</protein>
<dbReference type="GO" id="GO:0005829">
    <property type="term" value="C:cytosol"/>
    <property type="evidence" value="ECO:0007669"/>
    <property type="project" value="TreeGrafter"/>
</dbReference>
<sequence>MTHDILNYLSASPEHGWLVQLLEAFNRGNLSRIEELQKSPGWLKQPDLVAAASAVPSLLREKATLLGLVEAIFQRPANDRTISFDDIAAATGQGVDKRKCQATN</sequence>
<dbReference type="PANTHER" id="PTHR10539">
    <property type="entry name" value="26S PROTEASOME NON-ATPASE REGULATORY SUBUNIT 13"/>
    <property type="match status" value="1"/>
</dbReference>
<dbReference type="GO" id="GO:0005198">
    <property type="term" value="F:structural molecule activity"/>
    <property type="evidence" value="ECO:0007669"/>
    <property type="project" value="TreeGrafter"/>
</dbReference>
<dbReference type="GO" id="GO:0006511">
    <property type="term" value="P:ubiquitin-dependent protein catabolic process"/>
    <property type="evidence" value="ECO:0007669"/>
    <property type="project" value="TreeGrafter"/>
</dbReference>
<proteinExistence type="predicted"/>
<evidence type="ECO:0000313" key="2">
    <source>
        <dbReference type="Proteomes" id="UP000784294"/>
    </source>
</evidence>
<dbReference type="Proteomes" id="UP000784294">
    <property type="component" value="Unassembled WGS sequence"/>
</dbReference>
<dbReference type="AlphaFoldDB" id="A0A448WS67"/>
<dbReference type="PANTHER" id="PTHR10539:SF0">
    <property type="entry name" value="26S PROTEASOME NON-ATPASE REGULATORY SUBUNIT 13"/>
    <property type="match status" value="1"/>
</dbReference>
<keyword evidence="2" id="KW-1185">Reference proteome</keyword>
<accession>A0A448WS67</accession>
<dbReference type="GO" id="GO:0008541">
    <property type="term" value="C:proteasome regulatory particle, lid subcomplex"/>
    <property type="evidence" value="ECO:0007669"/>
    <property type="project" value="TreeGrafter"/>
</dbReference>
<dbReference type="OrthoDB" id="1093at2759"/>
<evidence type="ECO:0000313" key="1">
    <source>
        <dbReference type="EMBL" id="VEL18880.1"/>
    </source>
</evidence>
<name>A0A448WS67_9PLAT</name>
<organism evidence="1 2">
    <name type="scientific">Protopolystoma xenopodis</name>
    <dbReference type="NCBI Taxonomy" id="117903"/>
    <lineage>
        <taxon>Eukaryota</taxon>
        <taxon>Metazoa</taxon>
        <taxon>Spiralia</taxon>
        <taxon>Lophotrochozoa</taxon>
        <taxon>Platyhelminthes</taxon>
        <taxon>Monogenea</taxon>
        <taxon>Polyopisthocotylea</taxon>
        <taxon>Polystomatidea</taxon>
        <taxon>Polystomatidae</taxon>
        <taxon>Protopolystoma</taxon>
    </lineage>
</organism>
<reference evidence="1" key="1">
    <citation type="submission" date="2018-11" db="EMBL/GenBank/DDBJ databases">
        <authorList>
            <consortium name="Pathogen Informatics"/>
        </authorList>
    </citation>
    <scope>NUCLEOTIDE SEQUENCE</scope>
</reference>